<reference evidence="3" key="1">
    <citation type="journal article" date="2019" name="Int. J. Syst. Evol. Microbiol.">
        <title>The Global Catalogue of Microorganisms (GCM) 10K type strain sequencing project: providing services to taxonomists for standard genome sequencing and annotation.</title>
        <authorList>
            <consortium name="The Broad Institute Genomics Platform"/>
            <consortium name="The Broad Institute Genome Sequencing Center for Infectious Disease"/>
            <person name="Wu L."/>
            <person name="Ma J."/>
        </authorList>
    </citation>
    <scope>NUCLEOTIDE SEQUENCE [LARGE SCALE GENOMIC DNA]</scope>
    <source>
        <strain evidence="3">JCM 18961</strain>
    </source>
</reference>
<feature type="transmembrane region" description="Helical" evidence="1">
    <location>
        <begin position="17"/>
        <end position="36"/>
    </location>
</feature>
<evidence type="ECO:0000313" key="3">
    <source>
        <dbReference type="Proteomes" id="UP001500556"/>
    </source>
</evidence>
<proteinExistence type="predicted"/>
<feature type="transmembrane region" description="Helical" evidence="1">
    <location>
        <begin position="185"/>
        <end position="208"/>
    </location>
</feature>
<keyword evidence="1" id="KW-1133">Transmembrane helix</keyword>
<feature type="transmembrane region" description="Helical" evidence="1">
    <location>
        <begin position="81"/>
        <end position="101"/>
    </location>
</feature>
<keyword evidence="1" id="KW-0472">Membrane</keyword>
<gene>
    <name evidence="2" type="ORF">GCM10025782_12910</name>
</gene>
<accession>A0ABP8XX69</accession>
<protein>
    <submittedName>
        <fullName evidence="2">Uncharacterized protein</fullName>
    </submittedName>
</protein>
<feature type="transmembrane region" description="Helical" evidence="1">
    <location>
        <begin position="248"/>
        <end position="266"/>
    </location>
</feature>
<feature type="transmembrane region" description="Helical" evidence="1">
    <location>
        <begin position="220"/>
        <end position="236"/>
    </location>
</feature>
<dbReference type="RefSeq" id="WP_345501955.1">
    <property type="nucleotide sequence ID" value="NZ_BAABLO010000004.1"/>
</dbReference>
<keyword evidence="1" id="KW-0812">Transmembrane</keyword>
<feature type="transmembrane region" description="Helical" evidence="1">
    <location>
        <begin position="113"/>
        <end position="133"/>
    </location>
</feature>
<organism evidence="2 3">
    <name type="scientific">Pedococcus ginsenosidimutans</name>
    <dbReference type="NCBI Taxonomy" id="490570"/>
    <lineage>
        <taxon>Bacteria</taxon>
        <taxon>Bacillati</taxon>
        <taxon>Actinomycetota</taxon>
        <taxon>Actinomycetes</taxon>
        <taxon>Micrococcales</taxon>
        <taxon>Intrasporangiaceae</taxon>
        <taxon>Pedococcus</taxon>
    </lineage>
</organism>
<feature type="transmembrane region" description="Helical" evidence="1">
    <location>
        <begin position="48"/>
        <end position="69"/>
    </location>
</feature>
<dbReference type="Proteomes" id="UP001500556">
    <property type="component" value="Unassembled WGS sequence"/>
</dbReference>
<evidence type="ECO:0000313" key="2">
    <source>
        <dbReference type="EMBL" id="GAA4717234.1"/>
    </source>
</evidence>
<feature type="transmembrane region" description="Helical" evidence="1">
    <location>
        <begin position="154"/>
        <end position="173"/>
    </location>
</feature>
<dbReference type="EMBL" id="BAABLO010000004">
    <property type="protein sequence ID" value="GAA4717234.1"/>
    <property type="molecule type" value="Genomic_DNA"/>
</dbReference>
<keyword evidence="3" id="KW-1185">Reference proteome</keyword>
<comment type="caution">
    <text evidence="2">The sequence shown here is derived from an EMBL/GenBank/DDBJ whole genome shotgun (WGS) entry which is preliminary data.</text>
</comment>
<evidence type="ECO:0000256" key="1">
    <source>
        <dbReference type="SAM" id="Phobius"/>
    </source>
</evidence>
<name>A0ABP8XX69_9MICO</name>
<sequence length="284" mass="31556">METNTGRDDRVLATTRALSAFIAPFLLVAFVLLYGFPGRTARLWAWPIQAQMTSMLLASAYLGGCWFFLRVLLVERRWAAVRMGFVSVALFATLLGIATILHWDKFSHGKAAFWVWAGLYFTAPFLVVAAWLTNQRYAAESRPDEPRLGRVARTVVAGFGALALVTGVLMFLFPTRAISLWPWALTPLTCRVVGATFCLGVAGMGVLADDRWETVRLMRRVQLVMFALILVAAVRARAEFLTDRPLTWVMGAGFVLLFAGSLLSEVRDARPRHMGRHTLSPHAP</sequence>